<dbReference type="Pfam" id="PF03781">
    <property type="entry name" value="FGE-sulfatase"/>
    <property type="match status" value="1"/>
</dbReference>
<evidence type="ECO:0000313" key="3">
    <source>
        <dbReference type="EMBL" id="VAW30892.1"/>
    </source>
</evidence>
<dbReference type="InterPro" id="IPR005532">
    <property type="entry name" value="SUMF_dom"/>
</dbReference>
<dbReference type="PANTHER" id="PTHR23150">
    <property type="entry name" value="SULFATASE MODIFYING FACTOR 1, 2"/>
    <property type="match status" value="1"/>
</dbReference>
<dbReference type="InterPro" id="IPR051043">
    <property type="entry name" value="Sulfatase_Mod_Factor_Kinase"/>
</dbReference>
<dbReference type="GO" id="GO:0120147">
    <property type="term" value="F:formylglycine-generating oxidase activity"/>
    <property type="evidence" value="ECO:0007669"/>
    <property type="project" value="TreeGrafter"/>
</dbReference>
<dbReference type="InterPro" id="IPR016187">
    <property type="entry name" value="CTDL_fold"/>
</dbReference>
<name>A0A3B0UWU7_9ZZZZ</name>
<dbReference type="PANTHER" id="PTHR23150:SF19">
    <property type="entry name" value="FORMYLGLYCINE-GENERATING ENZYME"/>
    <property type="match status" value="1"/>
</dbReference>
<dbReference type="Gene3D" id="3.90.1580.10">
    <property type="entry name" value="paralog of FGE (formylglycine-generating enzyme)"/>
    <property type="match status" value="1"/>
</dbReference>
<organism evidence="3">
    <name type="scientific">hydrothermal vent metagenome</name>
    <dbReference type="NCBI Taxonomy" id="652676"/>
    <lineage>
        <taxon>unclassified sequences</taxon>
        <taxon>metagenomes</taxon>
        <taxon>ecological metagenomes</taxon>
    </lineage>
</organism>
<dbReference type="AlphaFoldDB" id="A0A3B0UWU7"/>
<dbReference type="Pfam" id="PF19960">
    <property type="entry name" value="EAD7"/>
    <property type="match status" value="1"/>
</dbReference>
<dbReference type="EMBL" id="UOEU01000107">
    <property type="protein sequence ID" value="VAW30892.1"/>
    <property type="molecule type" value="Genomic_DNA"/>
</dbReference>
<sequence length="334" mass="38352">MPPEDPTRQQLTQLRKLLISHFSLDELRVLCFDMGLEYEELPGNTLTTKMHGLIEYLQRRGELPKLLAEVSEQRPTVAWPMFAAKKPAPEKEQPTTQTKPKSFIHEKSGLEMLHIPAGPFLFGEKKQPAFLPDFWMAKTPVTNTHYAKFVQDTGHKPPSYWKDGQCPKALTDHSVVEVSWHDATAYAQWAGLQLPTEQEWEKAARGDDGREYPWGNEWKPYCNTHEAGIGTTTPVGYYSPFGDSPYGCVDMSGNVWEWTNSWYDEKEKYRSLRGGAFFYFQRYSRAAYRNLYFPHYRNYDVGFRVAEHLSISDSCFSVFCFSGGSGGFPQPLKN</sequence>
<protein>
    <submittedName>
        <fullName evidence="3">Uncharacterized protein</fullName>
    </submittedName>
</protein>
<dbReference type="InterPro" id="IPR042095">
    <property type="entry name" value="SUMF_sf"/>
</dbReference>
<reference evidence="3" key="1">
    <citation type="submission" date="2018-06" db="EMBL/GenBank/DDBJ databases">
        <authorList>
            <person name="Zhirakovskaya E."/>
        </authorList>
    </citation>
    <scope>NUCLEOTIDE SEQUENCE</scope>
</reference>
<proteinExistence type="predicted"/>
<evidence type="ECO:0000259" key="1">
    <source>
        <dbReference type="Pfam" id="PF03781"/>
    </source>
</evidence>
<accession>A0A3B0UWU7</accession>
<dbReference type="SUPFAM" id="SSF56436">
    <property type="entry name" value="C-type lectin-like"/>
    <property type="match status" value="1"/>
</dbReference>
<dbReference type="InterPro" id="IPR045435">
    <property type="entry name" value="EAD7"/>
</dbReference>
<gene>
    <name evidence="3" type="ORF">MNBD_CHLOROFLEXI01-1994</name>
</gene>
<feature type="domain" description="Sulfatase-modifying factor enzyme-like" evidence="1">
    <location>
        <begin position="111"/>
        <end position="306"/>
    </location>
</feature>
<feature type="domain" description="Effector-associated" evidence="2">
    <location>
        <begin position="14"/>
        <end position="75"/>
    </location>
</feature>
<evidence type="ECO:0000259" key="2">
    <source>
        <dbReference type="Pfam" id="PF19960"/>
    </source>
</evidence>